<sequence>MGKCALQSLLQLALIISVVKKFEQSCLETKNSTECCADFYFHDGNCKPCKPGWIGPNCIAMCPYPSYGHKCINVCECTKNECDVSEGCIKNAIFFGTTDKGLLVQVHVSTLVYKTQTSTEMDHTSDKQNDDNSITDNSLDTSHLLLIVILSSASSLVISVVVIVIVVCRRSGQSKKREKSIRKRKSAASQGRASTSYHEIDEFHLSPDILFKRQSNGGDYIDLDQTKVEKSKYTTLSQVPN</sequence>
<keyword evidence="3" id="KW-0472">Membrane</keyword>
<dbReference type="Gene3D" id="2.170.300.10">
    <property type="entry name" value="Tie2 ligand-binding domain superfamily"/>
    <property type="match status" value="1"/>
</dbReference>
<feature type="compositionally biased region" description="Polar residues" evidence="2">
    <location>
        <begin position="187"/>
        <end position="196"/>
    </location>
</feature>
<feature type="region of interest" description="Disordered" evidence="2">
    <location>
        <begin position="177"/>
        <end position="196"/>
    </location>
</feature>
<dbReference type="GO" id="GO:0005044">
    <property type="term" value="F:scavenger receptor activity"/>
    <property type="evidence" value="ECO:0007669"/>
    <property type="project" value="InterPro"/>
</dbReference>
<keyword evidence="4" id="KW-0732">Signal</keyword>
<evidence type="ECO:0000256" key="4">
    <source>
        <dbReference type="SAM" id="SignalP"/>
    </source>
</evidence>
<evidence type="ECO:0000313" key="6">
    <source>
        <dbReference type="Proteomes" id="UP000005408"/>
    </source>
</evidence>
<protein>
    <submittedName>
        <fullName evidence="5">Uncharacterized protein</fullName>
    </submittedName>
</protein>
<dbReference type="InterPro" id="IPR042635">
    <property type="entry name" value="MEGF10/SREC1/2-like"/>
</dbReference>
<dbReference type="AlphaFoldDB" id="A0A8W8L6C7"/>
<organism evidence="5 6">
    <name type="scientific">Magallana gigas</name>
    <name type="common">Pacific oyster</name>
    <name type="synonym">Crassostrea gigas</name>
    <dbReference type="NCBI Taxonomy" id="29159"/>
    <lineage>
        <taxon>Eukaryota</taxon>
        <taxon>Metazoa</taxon>
        <taxon>Spiralia</taxon>
        <taxon>Lophotrochozoa</taxon>
        <taxon>Mollusca</taxon>
        <taxon>Bivalvia</taxon>
        <taxon>Autobranchia</taxon>
        <taxon>Pteriomorphia</taxon>
        <taxon>Ostreida</taxon>
        <taxon>Ostreoidea</taxon>
        <taxon>Ostreidae</taxon>
        <taxon>Magallana</taxon>
    </lineage>
</organism>
<keyword evidence="3" id="KW-0812">Transmembrane</keyword>
<name>A0A8W8L6C7_MAGGI</name>
<dbReference type="PANTHER" id="PTHR24043:SF8">
    <property type="entry name" value="EGF-LIKE DOMAIN-CONTAINING PROTEIN"/>
    <property type="match status" value="1"/>
</dbReference>
<dbReference type="EnsemblMetazoa" id="G26817.1">
    <property type="protein sequence ID" value="G26817.1:cds"/>
    <property type="gene ID" value="G26817"/>
</dbReference>
<keyword evidence="6" id="KW-1185">Reference proteome</keyword>
<feature type="transmembrane region" description="Helical" evidence="3">
    <location>
        <begin position="144"/>
        <end position="168"/>
    </location>
</feature>
<proteinExistence type="predicted"/>
<dbReference type="PANTHER" id="PTHR24043">
    <property type="entry name" value="SCAVENGER RECEPTOR CLASS F"/>
    <property type="match status" value="1"/>
</dbReference>
<keyword evidence="3" id="KW-1133">Transmembrane helix</keyword>
<evidence type="ECO:0000256" key="1">
    <source>
        <dbReference type="ARBA" id="ARBA00022536"/>
    </source>
</evidence>
<accession>A0A8W8L6C7</accession>
<dbReference type="Proteomes" id="UP000005408">
    <property type="component" value="Unassembled WGS sequence"/>
</dbReference>
<feature type="compositionally biased region" description="Basic residues" evidence="2">
    <location>
        <begin position="177"/>
        <end position="186"/>
    </location>
</feature>
<evidence type="ECO:0000256" key="2">
    <source>
        <dbReference type="SAM" id="MobiDB-lite"/>
    </source>
</evidence>
<evidence type="ECO:0000313" key="5">
    <source>
        <dbReference type="EnsemblMetazoa" id="G26817.1:cds"/>
    </source>
</evidence>
<feature type="chain" id="PRO_5036505257" evidence="4">
    <location>
        <begin position="22"/>
        <end position="241"/>
    </location>
</feature>
<feature type="signal peptide" evidence="4">
    <location>
        <begin position="1"/>
        <end position="21"/>
    </location>
</feature>
<keyword evidence="1" id="KW-0245">EGF-like domain</keyword>
<evidence type="ECO:0000256" key="3">
    <source>
        <dbReference type="SAM" id="Phobius"/>
    </source>
</evidence>
<reference evidence="5" key="1">
    <citation type="submission" date="2022-08" db="UniProtKB">
        <authorList>
            <consortium name="EnsemblMetazoa"/>
        </authorList>
    </citation>
    <scope>IDENTIFICATION</scope>
    <source>
        <strain evidence="5">05x7-T-G4-1.051#20</strain>
    </source>
</reference>